<evidence type="ECO:0000259" key="4">
    <source>
        <dbReference type="PROSITE" id="PS51161"/>
    </source>
</evidence>
<dbReference type="RefSeq" id="WP_002595045.1">
    <property type="nucleotide sequence ID" value="NZ_KB851000.1"/>
</dbReference>
<sequence>MLLVAKRDGETVEFQLDKITMAIKKAFKATGKSYTADIIELLSLRVTSDFQEKIKDSRISVEDIQDSVEKVLEESGYTDVAKAYILYRKQREKIRNLDKTILDYKDVVDNYVKVEDWRVKENSTITYSVGGLILNNSGAVTANYWLTEVYDREISDAHVNGDIHIHDLSMLTSYSCGWSLRKLLLDGLGGITGKITASPARHLATLCNQMVNFLGIMQNEWAASQSFSSFDTYLAPFVKADNLSYDKVKKCMEAFVFGVNTPSRWGTQAPFSHIFMDLKVPGDMADEKAIVGGRRMEFTYGDCQEEMDMVNRAFLETMLEGDANGLGFQYPIPAYGIGPDYDWSDTEQNRLLFSLASHYGTPYFVNYMGNGMKPEDVRTSYEGIRPDFRVLRKKSGGFFGYGEHTGSVGVVTINLPRIAYQSKGEKEFFARLDQMMDLAARSLSIKRKVISTLLKNGLYPYTACYLTDFDNHFSSIGVIGMNEAGLNAPWLKAGLESEETEKFAVSVLNHMREKLIGYQMEYGNLYGLEATPAESATFRFARLDREHFSGIRTAGHDGDKPYYTNSTKLPADYDGTLRDALINQDSLQPLYTTGTVFHVYMEQELEDWKQARDLLWGMLTEHHIPCFTLSPVYTICQTCGYLPGRQETCPKCKGAADVYSRIAGYYRPVHDWNDGKAQEFKNRIMFHLHDDRRDRE</sequence>
<comment type="caution">
    <text evidence="5">The sequence shown here is derived from an EMBL/GenBank/DDBJ whole genome shotgun (WGS) entry which is preliminary data.</text>
</comment>
<reference evidence="5 6" key="1">
    <citation type="submission" date="2013-01" db="EMBL/GenBank/DDBJ databases">
        <title>The Genome Sequence of Clostridium clostridioforme 90A8.</title>
        <authorList>
            <consortium name="The Broad Institute Genome Sequencing Platform"/>
            <person name="Earl A."/>
            <person name="Ward D."/>
            <person name="Feldgarden M."/>
            <person name="Gevers D."/>
            <person name="Courvalin P."/>
            <person name="Lambert T."/>
            <person name="Walker B."/>
            <person name="Young S.K."/>
            <person name="Zeng Q."/>
            <person name="Gargeya S."/>
            <person name="Fitzgerald M."/>
            <person name="Haas B."/>
            <person name="Abouelleil A."/>
            <person name="Alvarado L."/>
            <person name="Arachchi H.M."/>
            <person name="Berlin A.M."/>
            <person name="Chapman S.B."/>
            <person name="Dewar J."/>
            <person name="Goldberg J."/>
            <person name="Griggs A."/>
            <person name="Gujja S."/>
            <person name="Hansen M."/>
            <person name="Howarth C."/>
            <person name="Imamovic A."/>
            <person name="Larimer J."/>
            <person name="McCowan C."/>
            <person name="Murphy C."/>
            <person name="Neiman D."/>
            <person name="Pearson M."/>
            <person name="Priest M."/>
            <person name="Roberts A."/>
            <person name="Saif S."/>
            <person name="Shea T."/>
            <person name="Sisk P."/>
            <person name="Sykes S."/>
            <person name="Wortman J."/>
            <person name="Nusbaum C."/>
            <person name="Birren B."/>
        </authorList>
    </citation>
    <scope>NUCLEOTIDE SEQUENCE [LARGE SCALE GENOMIC DNA]</scope>
    <source>
        <strain evidence="5 6">90A8</strain>
    </source>
</reference>
<dbReference type="NCBIfam" id="NF006126">
    <property type="entry name" value="PRK08270.1"/>
    <property type="match status" value="1"/>
</dbReference>
<dbReference type="InterPro" id="IPR012833">
    <property type="entry name" value="NrdD"/>
</dbReference>
<proteinExistence type="predicted"/>
<dbReference type="GO" id="GO:0005524">
    <property type="term" value="F:ATP binding"/>
    <property type="evidence" value="ECO:0007669"/>
    <property type="project" value="UniProtKB-UniRule"/>
</dbReference>
<dbReference type="PROSITE" id="PS51161">
    <property type="entry name" value="ATP_CONE"/>
    <property type="match status" value="1"/>
</dbReference>
<dbReference type="GO" id="GO:0006260">
    <property type="term" value="P:DNA replication"/>
    <property type="evidence" value="ECO:0007669"/>
    <property type="project" value="InterPro"/>
</dbReference>
<dbReference type="AlphaFoldDB" id="A0A0E2HFD3"/>
<dbReference type="GO" id="GO:0031250">
    <property type="term" value="C:anaerobic ribonucleoside-triphosphate reductase complex"/>
    <property type="evidence" value="ECO:0007669"/>
    <property type="project" value="TreeGrafter"/>
</dbReference>
<dbReference type="GO" id="GO:0009265">
    <property type="term" value="P:2'-deoxyribonucleotide biosynthetic process"/>
    <property type="evidence" value="ECO:0007669"/>
    <property type="project" value="TreeGrafter"/>
</dbReference>
<protein>
    <submittedName>
        <fullName evidence="5">Anaerobic ribonucleoside-triphosphate reductase</fullName>
    </submittedName>
</protein>
<feature type="domain" description="ATP-cone" evidence="4">
    <location>
        <begin position="2"/>
        <end position="95"/>
    </location>
</feature>
<dbReference type="EMBL" id="AGYR01000078">
    <property type="protein sequence ID" value="ENZ05842.1"/>
    <property type="molecule type" value="Genomic_DNA"/>
</dbReference>
<dbReference type="Proteomes" id="UP000013085">
    <property type="component" value="Unassembled WGS sequence"/>
</dbReference>
<dbReference type="Pfam" id="PF13597">
    <property type="entry name" value="NRDD"/>
    <property type="match status" value="1"/>
</dbReference>
<evidence type="ECO:0000256" key="3">
    <source>
        <dbReference type="PROSITE-ProRule" id="PRU00492"/>
    </source>
</evidence>
<dbReference type="HOGENOM" id="CLU_002707_0_2_9"/>
<dbReference type="Pfam" id="PF03477">
    <property type="entry name" value="ATP-cone"/>
    <property type="match status" value="1"/>
</dbReference>
<evidence type="ECO:0000313" key="5">
    <source>
        <dbReference type="EMBL" id="ENZ05842.1"/>
    </source>
</evidence>
<dbReference type="NCBIfam" id="TIGR02487">
    <property type="entry name" value="NrdD"/>
    <property type="match status" value="1"/>
</dbReference>
<keyword evidence="1 3" id="KW-0547">Nucleotide-binding</keyword>
<gene>
    <name evidence="5" type="ORF">HMPREF1090_05620</name>
</gene>
<evidence type="ECO:0000313" key="6">
    <source>
        <dbReference type="Proteomes" id="UP000013085"/>
    </source>
</evidence>
<dbReference type="Gene3D" id="3.20.70.20">
    <property type="match status" value="1"/>
</dbReference>
<organism evidence="5 6">
    <name type="scientific">[Clostridium] clostridioforme 90A8</name>
    <dbReference type="NCBI Taxonomy" id="999408"/>
    <lineage>
        <taxon>Bacteria</taxon>
        <taxon>Bacillati</taxon>
        <taxon>Bacillota</taxon>
        <taxon>Clostridia</taxon>
        <taxon>Lachnospirales</taxon>
        <taxon>Lachnospiraceae</taxon>
        <taxon>Enterocloster</taxon>
    </lineage>
</organism>
<evidence type="ECO:0000256" key="2">
    <source>
        <dbReference type="ARBA" id="ARBA00022840"/>
    </source>
</evidence>
<dbReference type="GO" id="GO:0008998">
    <property type="term" value="F:ribonucleoside-triphosphate reductase (thioredoxin) activity"/>
    <property type="evidence" value="ECO:0007669"/>
    <property type="project" value="InterPro"/>
</dbReference>
<dbReference type="PANTHER" id="PTHR21075">
    <property type="entry name" value="ANAEROBIC RIBONUCLEOSIDE-TRIPHOSPHATE REDUCTASE"/>
    <property type="match status" value="1"/>
</dbReference>
<dbReference type="SUPFAM" id="SSF51998">
    <property type="entry name" value="PFL-like glycyl radical enzymes"/>
    <property type="match status" value="1"/>
</dbReference>
<dbReference type="PANTHER" id="PTHR21075:SF0">
    <property type="entry name" value="ANAEROBIC RIBONUCLEOSIDE-TRIPHOSPHATE REDUCTASE"/>
    <property type="match status" value="1"/>
</dbReference>
<dbReference type="InterPro" id="IPR005144">
    <property type="entry name" value="ATP-cone_dom"/>
</dbReference>
<evidence type="ECO:0000256" key="1">
    <source>
        <dbReference type="ARBA" id="ARBA00022741"/>
    </source>
</evidence>
<accession>A0A0E2HFD3</accession>
<dbReference type="GO" id="GO:0004748">
    <property type="term" value="F:ribonucleoside-diphosphate reductase activity, thioredoxin disulfide as acceptor"/>
    <property type="evidence" value="ECO:0007669"/>
    <property type="project" value="TreeGrafter"/>
</dbReference>
<dbReference type="PATRIC" id="fig|999408.3.peg.6025"/>
<keyword evidence="2 3" id="KW-0067">ATP-binding</keyword>
<name>A0A0E2HFD3_9FIRM</name>